<reference evidence="2 3" key="1">
    <citation type="submission" date="2024-02" db="EMBL/GenBank/DDBJ databases">
        <authorList>
            <person name="Daric V."/>
            <person name="Darras S."/>
        </authorList>
    </citation>
    <scope>NUCLEOTIDE SEQUENCE [LARGE SCALE GENOMIC DNA]</scope>
</reference>
<dbReference type="PROSITE" id="PS50878">
    <property type="entry name" value="RT_POL"/>
    <property type="match status" value="1"/>
</dbReference>
<proteinExistence type="predicted"/>
<evidence type="ECO:0000313" key="3">
    <source>
        <dbReference type="Proteomes" id="UP001642483"/>
    </source>
</evidence>
<dbReference type="PANTHER" id="PTHR33116">
    <property type="entry name" value="REVERSE TRANSCRIPTASE ZINC-BINDING DOMAIN-CONTAINING PROTEIN-RELATED-RELATED"/>
    <property type="match status" value="1"/>
</dbReference>
<name>A0ABP0FYM3_CLALP</name>
<evidence type="ECO:0000259" key="1">
    <source>
        <dbReference type="PROSITE" id="PS50878"/>
    </source>
</evidence>
<dbReference type="EMBL" id="CAWYQH010000098">
    <property type="protein sequence ID" value="CAK8684698.1"/>
    <property type="molecule type" value="Genomic_DNA"/>
</dbReference>
<accession>A0ABP0FYM3</accession>
<comment type="caution">
    <text evidence="2">The sequence shown here is derived from an EMBL/GenBank/DDBJ whole genome shotgun (WGS) entry which is preliminary data.</text>
</comment>
<feature type="domain" description="Reverse transcriptase" evidence="1">
    <location>
        <begin position="1"/>
        <end position="95"/>
    </location>
</feature>
<organism evidence="2 3">
    <name type="scientific">Clavelina lepadiformis</name>
    <name type="common">Light-bulb sea squirt</name>
    <name type="synonym">Ascidia lepadiformis</name>
    <dbReference type="NCBI Taxonomy" id="159417"/>
    <lineage>
        <taxon>Eukaryota</taxon>
        <taxon>Metazoa</taxon>
        <taxon>Chordata</taxon>
        <taxon>Tunicata</taxon>
        <taxon>Ascidiacea</taxon>
        <taxon>Aplousobranchia</taxon>
        <taxon>Clavelinidae</taxon>
        <taxon>Clavelina</taxon>
    </lineage>
</organism>
<sequence>MAEKMNNNSEIKGIRLSGKREIKSVNYADDVTLTLRDAHSVNLAIDTVDRFQMASGLKLNKQKTQGLRTKNSFPEILLPDIKWHHENFNLLGTKIGKINLNQIWQEIDGKIKSVINEIDSTYATLDAKEVLIKARLLPVSNYAAQTYPAPTEKIKKINERIVRYAVGKYEHADINTLQLPKLDGGLNFPNFEIYADIIYIRSILKYCQARVQNEPLNVHTTYIEYQIGHAIADVLEVVRLNNIPHTETRSPYYETIMQIINKYNLKRNDLIERKIKKTYERIIQTKKLKAISDLGKIWERTHLKILPSYLRTFNYKCAWNLLPFCNETGNYTPASKNSCPFCKVGPDAAYHVFFKCPQTNKQWKQTIKDAEELLQINLQNENVESLCQLMYNNDRHPNKDQLLTTLITATKHQIWKTRLKCVIDNQAFSLNKLRKDVNKACNSRITTIRRDHPNIMTNE</sequence>
<dbReference type="InterPro" id="IPR000477">
    <property type="entry name" value="RT_dom"/>
</dbReference>
<dbReference type="Proteomes" id="UP001642483">
    <property type="component" value="Unassembled WGS sequence"/>
</dbReference>
<protein>
    <recommendedName>
        <fullName evidence="1">Reverse transcriptase domain-containing protein</fullName>
    </recommendedName>
</protein>
<dbReference type="PANTHER" id="PTHR33116:SF78">
    <property type="entry name" value="OS12G0587133 PROTEIN"/>
    <property type="match status" value="1"/>
</dbReference>
<evidence type="ECO:0000313" key="2">
    <source>
        <dbReference type="EMBL" id="CAK8684698.1"/>
    </source>
</evidence>
<gene>
    <name evidence="2" type="ORF">CVLEPA_LOCUS15823</name>
</gene>
<keyword evidence="3" id="KW-1185">Reference proteome</keyword>